<evidence type="ECO:0000256" key="1">
    <source>
        <dbReference type="SAM" id="SignalP"/>
    </source>
</evidence>
<dbReference type="RefSeq" id="WP_073274853.1">
    <property type="nucleotide sequence ID" value="NZ_FRAC01000009.1"/>
</dbReference>
<dbReference type="PROSITE" id="PS51257">
    <property type="entry name" value="PROKAR_LIPOPROTEIN"/>
    <property type="match status" value="1"/>
</dbReference>
<reference evidence="3 4" key="1">
    <citation type="submission" date="2016-11" db="EMBL/GenBank/DDBJ databases">
        <authorList>
            <person name="Jaros S."/>
            <person name="Januszkiewicz K."/>
            <person name="Wedrychowicz H."/>
        </authorList>
    </citation>
    <scope>NUCLEOTIDE SEQUENCE [LARGE SCALE GENOMIC DNA]</scope>
    <source>
        <strain evidence="3 4">DSM 15929</strain>
    </source>
</reference>
<evidence type="ECO:0000259" key="2">
    <source>
        <dbReference type="Pfam" id="PF12010"/>
    </source>
</evidence>
<dbReference type="PANTHER" id="PTHR43649">
    <property type="entry name" value="ARABINOSE-BINDING PROTEIN-RELATED"/>
    <property type="match status" value="1"/>
</dbReference>
<accession>A0A1M6PU92</accession>
<proteinExistence type="predicted"/>
<dbReference type="STRING" id="1121322.SAMN02745136_01737"/>
<dbReference type="Pfam" id="PF12010">
    <property type="entry name" value="DUF3502"/>
    <property type="match status" value="1"/>
</dbReference>
<dbReference type="InterPro" id="IPR022627">
    <property type="entry name" value="DUF3502"/>
</dbReference>
<feature type="chain" id="PRO_5039126094" evidence="1">
    <location>
        <begin position="24"/>
        <end position="520"/>
    </location>
</feature>
<dbReference type="PANTHER" id="PTHR43649:SF17">
    <property type="entry name" value="ABC TRANSPORTER SOLUTE BINDING PROTEIN-SUGAR TRANSPORT"/>
    <property type="match status" value="1"/>
</dbReference>
<name>A0A1M6PU92_9FIRM</name>
<keyword evidence="1" id="KW-0732">Signal</keyword>
<keyword evidence="4" id="KW-1185">Reference proteome</keyword>
<organism evidence="3 4">
    <name type="scientific">Anaerocolumna jejuensis DSM 15929</name>
    <dbReference type="NCBI Taxonomy" id="1121322"/>
    <lineage>
        <taxon>Bacteria</taxon>
        <taxon>Bacillati</taxon>
        <taxon>Bacillota</taxon>
        <taxon>Clostridia</taxon>
        <taxon>Lachnospirales</taxon>
        <taxon>Lachnospiraceae</taxon>
        <taxon>Anaerocolumna</taxon>
    </lineage>
</organism>
<dbReference type="Gene3D" id="3.40.190.10">
    <property type="entry name" value="Periplasmic binding protein-like II"/>
    <property type="match status" value="2"/>
</dbReference>
<protein>
    <submittedName>
        <fullName evidence="3">Putative aldouronate transport system substrate-binding protein</fullName>
    </submittedName>
</protein>
<dbReference type="AlphaFoldDB" id="A0A1M6PU92"/>
<feature type="signal peptide" evidence="1">
    <location>
        <begin position="1"/>
        <end position="23"/>
    </location>
</feature>
<evidence type="ECO:0000313" key="4">
    <source>
        <dbReference type="Proteomes" id="UP000184386"/>
    </source>
</evidence>
<feature type="domain" description="DUF3502" evidence="2">
    <location>
        <begin position="450"/>
        <end position="517"/>
    </location>
</feature>
<dbReference type="InterPro" id="IPR050490">
    <property type="entry name" value="Bact_solute-bd_prot1"/>
</dbReference>
<dbReference type="EMBL" id="FRAC01000009">
    <property type="protein sequence ID" value="SHK11505.1"/>
    <property type="molecule type" value="Genomic_DNA"/>
</dbReference>
<gene>
    <name evidence="3" type="ORF">SAMN02745136_01737</name>
</gene>
<dbReference type="SUPFAM" id="SSF53850">
    <property type="entry name" value="Periplasmic binding protein-like II"/>
    <property type="match status" value="1"/>
</dbReference>
<dbReference type="Proteomes" id="UP000184386">
    <property type="component" value="Unassembled WGS sequence"/>
</dbReference>
<sequence>MKKRIFSIIMVLTLIAAMFTGCSQDKKTEGKEKRVSAEGKTLNRVDISEPVTLKMYLLGERTPDFDKVYAEVNKILKEKVNATVEVDFLSWSEHDKKYSLLFSGGEDFDLIFTAAGWGHYENTVAMGGFYALTKDFLNTYAPDILKAVPEVAWNQAAIDGSIYMVPNYQNEFGNNVVGLRGDLLAKYGYSDITSFDQLIQFFGDVASKESGISPLGTQAGGLYYQYLLDKGMDTVSGTSTKELFLYNTLNSGDKTITYALDWDGFTEYCKLAKELFDKGYWSADSLATTEERQDGFLNGTAASLIWNIGTTETYVDQANKEHPDWKCQIYDTSPKVAKAVNAYINNGMAINAASKNKERAMMVLNEFYTNPDIQDLTSLGIEGTHWKTEDNNQYSVLDESNYGVDANCNWGWVNMNIKRTEFKANPDDVDKKVQAIKDSWNASIKPEHIYDGFTFNNANVSSQAAAIETVLDQYYTPLILGMAGDVDKAVAELRKQLEDAGIQAVYDEIKKQAETYSAGK</sequence>
<dbReference type="OrthoDB" id="1988587at2"/>
<evidence type="ECO:0000313" key="3">
    <source>
        <dbReference type="EMBL" id="SHK11505.1"/>
    </source>
</evidence>